<dbReference type="OMA" id="QKTEVAM"/>
<reference evidence="12" key="3">
    <citation type="submission" date="2015-06" db="UniProtKB">
        <authorList>
            <consortium name="EnsemblMetazoa"/>
        </authorList>
    </citation>
    <scope>IDENTIFICATION</scope>
</reference>
<keyword evidence="13" id="KW-1185">Reference proteome</keyword>
<evidence type="ECO:0000256" key="1">
    <source>
        <dbReference type="ARBA" id="ARBA00004163"/>
    </source>
</evidence>
<dbReference type="eggNOG" id="KOG0231">
    <property type="taxonomic scope" value="Eukaryota"/>
</dbReference>
<evidence type="ECO:0000313" key="13">
    <source>
        <dbReference type="Proteomes" id="UP000015101"/>
    </source>
</evidence>
<dbReference type="PANTHER" id="PTHR23085:SF16">
    <property type="entry name" value="GH28348P"/>
    <property type="match status" value="1"/>
</dbReference>
<evidence type="ECO:0008006" key="14">
    <source>
        <dbReference type="Google" id="ProtNLM"/>
    </source>
</evidence>
<comment type="similarity">
    <text evidence="4">Belongs to the junctophilin family.</text>
</comment>
<dbReference type="STRING" id="6412.T1EJU1"/>
<keyword evidence="8" id="KW-0256">Endoplasmic reticulum</keyword>
<gene>
    <name evidence="12" type="primary">20196841</name>
    <name evidence="11" type="ORF">HELRODRAFT_146729</name>
</gene>
<dbReference type="GeneID" id="20196841"/>
<accession>T1EJU1</accession>
<evidence type="ECO:0000256" key="2">
    <source>
        <dbReference type="ARBA" id="ARBA00004184"/>
    </source>
</evidence>
<evidence type="ECO:0000313" key="12">
    <source>
        <dbReference type="EnsemblMetazoa" id="HelroP146729"/>
    </source>
</evidence>
<dbReference type="InterPro" id="IPR017191">
    <property type="entry name" value="Junctophilin"/>
</dbReference>
<comment type="subcellular location">
    <subcellularLocation>
        <location evidence="3">Cell membrane</location>
    </subcellularLocation>
    <subcellularLocation>
        <location evidence="2">Endomembrane system</location>
        <topology evidence="2">Peripheral membrane protein</topology>
    </subcellularLocation>
    <subcellularLocation>
        <location evidence="1">Endoplasmic reticulum membrane</location>
        <topology evidence="1">Single-pass type IV membrane protein</topology>
    </subcellularLocation>
</comment>
<dbReference type="KEGG" id="hro:HELRODRAFT_146729"/>
<proteinExistence type="inferred from homology"/>
<keyword evidence="9" id="KW-1133">Transmembrane helix</keyword>
<dbReference type="Gene3D" id="2.20.110.10">
    <property type="entry name" value="Histone H3 K4-specific methyltransferase SET7/9 N-terminal domain"/>
    <property type="match status" value="1"/>
</dbReference>
<dbReference type="OrthoDB" id="284854at2759"/>
<dbReference type="SUPFAM" id="SSF82185">
    <property type="entry name" value="Histone H3 K4-specific methyltransferase SET7/9 N-terminal domain"/>
    <property type="match status" value="1"/>
</dbReference>
<dbReference type="HOGENOM" id="CLU_2152017_0_0_1"/>
<dbReference type="Pfam" id="PF02493">
    <property type="entry name" value="MORN"/>
    <property type="match status" value="2"/>
</dbReference>
<dbReference type="CTD" id="20196841"/>
<evidence type="ECO:0000256" key="10">
    <source>
        <dbReference type="ARBA" id="ARBA00023136"/>
    </source>
</evidence>
<dbReference type="EMBL" id="KB096023">
    <property type="protein sequence ID" value="ESO09088.1"/>
    <property type="molecule type" value="Genomic_DNA"/>
</dbReference>
<evidence type="ECO:0000256" key="6">
    <source>
        <dbReference type="ARBA" id="ARBA00022692"/>
    </source>
</evidence>
<dbReference type="Proteomes" id="UP000015101">
    <property type="component" value="Unassembled WGS sequence"/>
</dbReference>
<keyword evidence="7" id="KW-0677">Repeat</keyword>
<dbReference type="InParanoid" id="T1EJU1"/>
<protein>
    <recommendedName>
        <fullName evidence="14">MORN repeat-containing protein 5</fullName>
    </recommendedName>
</protein>
<dbReference type="GO" id="GO:0005789">
    <property type="term" value="C:endoplasmic reticulum membrane"/>
    <property type="evidence" value="ECO:0007669"/>
    <property type="project" value="UniProtKB-SubCell"/>
</dbReference>
<organism evidence="12 13">
    <name type="scientific">Helobdella robusta</name>
    <name type="common">Californian leech</name>
    <dbReference type="NCBI Taxonomy" id="6412"/>
    <lineage>
        <taxon>Eukaryota</taxon>
        <taxon>Metazoa</taxon>
        <taxon>Spiralia</taxon>
        <taxon>Lophotrochozoa</taxon>
        <taxon>Annelida</taxon>
        <taxon>Clitellata</taxon>
        <taxon>Hirudinea</taxon>
        <taxon>Rhynchobdellida</taxon>
        <taxon>Glossiphoniidae</taxon>
        <taxon>Helobdella</taxon>
    </lineage>
</organism>
<keyword evidence="6" id="KW-0812">Transmembrane</keyword>
<dbReference type="EnsemblMetazoa" id="HelroT146729">
    <property type="protein sequence ID" value="HelroP146729"/>
    <property type="gene ID" value="HelroG146729"/>
</dbReference>
<evidence type="ECO:0000256" key="5">
    <source>
        <dbReference type="ARBA" id="ARBA00022475"/>
    </source>
</evidence>
<evidence type="ECO:0000256" key="9">
    <source>
        <dbReference type="ARBA" id="ARBA00022989"/>
    </source>
</evidence>
<dbReference type="PANTHER" id="PTHR23085">
    <property type="entry name" value="GH28348P"/>
    <property type="match status" value="1"/>
</dbReference>
<dbReference type="FunFam" id="2.20.110.10:FF:000001">
    <property type="entry name" value="Junctophilin"/>
    <property type="match status" value="1"/>
</dbReference>
<reference evidence="11 13" key="2">
    <citation type="journal article" date="2013" name="Nature">
        <title>Insights into bilaterian evolution from three spiralian genomes.</title>
        <authorList>
            <person name="Simakov O."/>
            <person name="Marletaz F."/>
            <person name="Cho S.J."/>
            <person name="Edsinger-Gonzales E."/>
            <person name="Havlak P."/>
            <person name="Hellsten U."/>
            <person name="Kuo D.H."/>
            <person name="Larsson T."/>
            <person name="Lv J."/>
            <person name="Arendt D."/>
            <person name="Savage R."/>
            <person name="Osoegawa K."/>
            <person name="de Jong P."/>
            <person name="Grimwood J."/>
            <person name="Chapman J.A."/>
            <person name="Shapiro H."/>
            <person name="Aerts A."/>
            <person name="Otillar R.P."/>
            <person name="Terry A.Y."/>
            <person name="Boore J.L."/>
            <person name="Grigoriev I.V."/>
            <person name="Lindberg D.R."/>
            <person name="Seaver E.C."/>
            <person name="Weisblat D.A."/>
            <person name="Putnam N.H."/>
            <person name="Rokhsar D.S."/>
        </authorList>
    </citation>
    <scope>NUCLEOTIDE SEQUENCE</scope>
</reference>
<keyword evidence="10" id="KW-0472">Membrane</keyword>
<sequence>DVIDGNMTECYSGEWKNDKRCGYGICSRSDGLKYIGEWFNNKKNGYGQTIFPEGSVEEGKYKNNILVAGEFFKSSIFAMRAGRLREQIDSAVSEAAKASQIAIQKTEVAMNR</sequence>
<evidence type="ECO:0000256" key="7">
    <source>
        <dbReference type="ARBA" id="ARBA00022737"/>
    </source>
</evidence>
<evidence type="ECO:0000256" key="4">
    <source>
        <dbReference type="ARBA" id="ARBA00008599"/>
    </source>
</evidence>
<dbReference type="SMART" id="SM00698">
    <property type="entry name" value="MORN"/>
    <property type="match status" value="2"/>
</dbReference>
<dbReference type="AlphaFoldDB" id="T1EJU1"/>
<dbReference type="GO" id="GO:0030314">
    <property type="term" value="C:junctional membrane complex"/>
    <property type="evidence" value="ECO:0007669"/>
    <property type="project" value="InterPro"/>
</dbReference>
<dbReference type="GO" id="GO:0005886">
    <property type="term" value="C:plasma membrane"/>
    <property type="evidence" value="ECO:0007669"/>
    <property type="project" value="UniProtKB-SubCell"/>
</dbReference>
<name>T1EJU1_HELRO</name>
<dbReference type="RefSeq" id="XP_009013110.1">
    <property type="nucleotide sequence ID" value="XM_009014862.1"/>
</dbReference>
<dbReference type="InterPro" id="IPR003409">
    <property type="entry name" value="MORN"/>
</dbReference>
<dbReference type="EMBL" id="AMQM01003160">
    <property type="status" value="NOT_ANNOTATED_CDS"/>
    <property type="molecule type" value="Genomic_DNA"/>
</dbReference>
<reference evidence="13" key="1">
    <citation type="submission" date="2012-12" db="EMBL/GenBank/DDBJ databases">
        <authorList>
            <person name="Hellsten U."/>
            <person name="Grimwood J."/>
            <person name="Chapman J.A."/>
            <person name="Shapiro H."/>
            <person name="Aerts A."/>
            <person name="Otillar R.P."/>
            <person name="Terry A.Y."/>
            <person name="Boore J.L."/>
            <person name="Simakov O."/>
            <person name="Marletaz F."/>
            <person name="Cho S.-J."/>
            <person name="Edsinger-Gonzales E."/>
            <person name="Havlak P."/>
            <person name="Kuo D.-H."/>
            <person name="Larsson T."/>
            <person name="Lv J."/>
            <person name="Arendt D."/>
            <person name="Savage R."/>
            <person name="Osoegawa K."/>
            <person name="de Jong P."/>
            <person name="Lindberg D.R."/>
            <person name="Seaver E.C."/>
            <person name="Weisblat D.A."/>
            <person name="Putnam N.H."/>
            <person name="Grigoriev I.V."/>
            <person name="Rokhsar D.S."/>
        </authorList>
    </citation>
    <scope>NUCLEOTIDE SEQUENCE</scope>
</reference>
<evidence type="ECO:0000256" key="3">
    <source>
        <dbReference type="ARBA" id="ARBA00004236"/>
    </source>
</evidence>
<evidence type="ECO:0000256" key="8">
    <source>
        <dbReference type="ARBA" id="ARBA00022824"/>
    </source>
</evidence>
<keyword evidence="5" id="KW-1003">Cell membrane</keyword>
<evidence type="ECO:0000313" key="11">
    <source>
        <dbReference type="EMBL" id="ESO09088.1"/>
    </source>
</evidence>